<keyword evidence="1" id="KW-0677">Repeat</keyword>
<dbReference type="Pfam" id="PF17100">
    <property type="entry name" value="NACHT_N"/>
    <property type="match status" value="1"/>
</dbReference>
<dbReference type="RefSeq" id="XP_025383160.1">
    <property type="nucleotide sequence ID" value="XM_025527962.1"/>
</dbReference>
<dbReference type="InterPro" id="IPR027417">
    <property type="entry name" value="P-loop_NTPase"/>
</dbReference>
<accession>A0A317UNA4</accession>
<evidence type="ECO:0000259" key="4">
    <source>
        <dbReference type="Pfam" id="PF24883"/>
    </source>
</evidence>
<protein>
    <submittedName>
        <fullName evidence="5">Uncharacterized protein</fullName>
    </submittedName>
</protein>
<organism evidence="5 6">
    <name type="scientific">Aspergillus eucalypticola (strain CBS 122712 / IBT 29274)</name>
    <dbReference type="NCBI Taxonomy" id="1448314"/>
    <lineage>
        <taxon>Eukaryota</taxon>
        <taxon>Fungi</taxon>
        <taxon>Dikarya</taxon>
        <taxon>Ascomycota</taxon>
        <taxon>Pezizomycotina</taxon>
        <taxon>Eurotiomycetes</taxon>
        <taxon>Eurotiomycetidae</taxon>
        <taxon>Eurotiales</taxon>
        <taxon>Aspergillaceae</taxon>
        <taxon>Aspergillus</taxon>
        <taxon>Aspergillus subgen. Circumdati</taxon>
    </lineage>
</organism>
<dbReference type="Pfam" id="PF23397">
    <property type="entry name" value="DUF7104"/>
    <property type="match status" value="3"/>
</dbReference>
<dbReference type="Gene3D" id="1.20.5.340">
    <property type="match status" value="1"/>
</dbReference>
<dbReference type="InterPro" id="IPR002110">
    <property type="entry name" value="Ankyrin_rpt"/>
</dbReference>
<name>A0A317UNA4_ASPEC</name>
<dbReference type="InterPro" id="IPR056884">
    <property type="entry name" value="NPHP3-like_N"/>
</dbReference>
<dbReference type="GeneID" id="37049924"/>
<feature type="domain" description="NWD NACHT-NTPase N-terminal" evidence="3">
    <location>
        <begin position="112"/>
        <end position="230"/>
    </location>
</feature>
<evidence type="ECO:0000256" key="2">
    <source>
        <dbReference type="SAM" id="MobiDB-lite"/>
    </source>
</evidence>
<dbReference type="PANTHER" id="PTHR10039">
    <property type="entry name" value="AMELOGENIN"/>
    <property type="match status" value="1"/>
</dbReference>
<dbReference type="VEuPathDB" id="FungiDB:BO83DRAFT_324082"/>
<dbReference type="PANTHER" id="PTHR10039:SF16">
    <property type="entry name" value="GPI INOSITOL-DEACYLASE"/>
    <property type="match status" value="1"/>
</dbReference>
<dbReference type="InterPro" id="IPR036770">
    <property type="entry name" value="Ankyrin_rpt-contain_sf"/>
</dbReference>
<evidence type="ECO:0000313" key="6">
    <source>
        <dbReference type="Proteomes" id="UP000246171"/>
    </source>
</evidence>
<feature type="region of interest" description="Disordered" evidence="2">
    <location>
        <begin position="10"/>
        <end position="35"/>
    </location>
</feature>
<dbReference type="InterPro" id="IPR055530">
    <property type="entry name" value="DUF7104"/>
</dbReference>
<proteinExistence type="predicted"/>
<dbReference type="Gene3D" id="3.40.50.300">
    <property type="entry name" value="P-loop containing nucleotide triphosphate hydrolases"/>
    <property type="match status" value="1"/>
</dbReference>
<dbReference type="Pfam" id="PF24883">
    <property type="entry name" value="NPHP3_N"/>
    <property type="match status" value="1"/>
</dbReference>
<dbReference type="SUPFAM" id="SSF52540">
    <property type="entry name" value="P-loop containing nucleoside triphosphate hydrolases"/>
    <property type="match status" value="1"/>
</dbReference>
<dbReference type="OrthoDB" id="1577640at2759"/>
<dbReference type="SUPFAM" id="SSF48403">
    <property type="entry name" value="Ankyrin repeat"/>
    <property type="match status" value="1"/>
</dbReference>
<reference evidence="5" key="1">
    <citation type="submission" date="2016-12" db="EMBL/GenBank/DDBJ databases">
        <title>The genomes of Aspergillus section Nigri reveals drivers in fungal speciation.</title>
        <authorList>
            <consortium name="DOE Joint Genome Institute"/>
            <person name="Vesth T.C."/>
            <person name="Nybo J."/>
            <person name="Theobald S."/>
            <person name="Brandl J."/>
            <person name="Frisvad J.C."/>
            <person name="Nielsen K.F."/>
            <person name="Lyhne E.K."/>
            <person name="Kogle M.E."/>
            <person name="Kuo A."/>
            <person name="Riley R."/>
            <person name="Clum A."/>
            <person name="Nolan M."/>
            <person name="Lipzen A."/>
            <person name="Salamov A."/>
            <person name="Henrissat B."/>
            <person name="Wiebenga A."/>
            <person name="De vries R.P."/>
            <person name="Grigoriev I.V."/>
            <person name="Mortensen U.H."/>
            <person name="Andersen M.R."/>
            <person name="Baker S.E."/>
        </authorList>
    </citation>
    <scope>NUCLEOTIDE SEQUENCE</scope>
    <source>
        <strain evidence="5">CBS 122712</strain>
    </source>
</reference>
<comment type="caution">
    <text evidence="5">The sequence shown here is derived from an EMBL/GenBank/DDBJ whole genome shotgun (WGS) entry which is preliminary data.</text>
</comment>
<evidence type="ECO:0000256" key="1">
    <source>
        <dbReference type="ARBA" id="ARBA00022737"/>
    </source>
</evidence>
<dbReference type="InterPro" id="IPR031359">
    <property type="entry name" value="NACHT_N"/>
</dbReference>
<evidence type="ECO:0000259" key="3">
    <source>
        <dbReference type="Pfam" id="PF17100"/>
    </source>
</evidence>
<dbReference type="EMBL" id="MSFU01000036">
    <property type="protein sequence ID" value="PWY63463.1"/>
    <property type="molecule type" value="Genomic_DNA"/>
</dbReference>
<feature type="domain" description="Nephrocystin 3-like N-terminal" evidence="4">
    <location>
        <begin position="339"/>
        <end position="506"/>
    </location>
</feature>
<dbReference type="Gene3D" id="1.25.40.20">
    <property type="entry name" value="Ankyrin repeat-containing domain"/>
    <property type="match status" value="1"/>
</dbReference>
<sequence length="1522" mass="172675">MFSRVKFTLNLAKGSRHRREKHTKADEQPDSPPDRVVSIAAVDVSTPDAESSTPARANLWEVAGEKLDEKDRLALGLESSLPITNAIEHVIKITEEKYREYKEGGLKIRKRNGGHINVRDAAKNIILHALQAQDFVSTLVSYDLTCHGSASIAWSVVSLGLTMIKNDIERRDDIFHAAEYLTGILSYYAILENHYRDRKVESDRGLEEALVEVYTAILQYTAELVCGLEEVLHVVIETDSLRARVGQSIRALVQEPLKELKETVEKKEQAVLRWADLTVALDHRKQAESMLDGIDEAIERLKVIQSHTRSLQDREILDWLSTASYSDPQNNTQNRRAANTGKWFLNMPGYEMWKFTPGKLFWLYGAVGCGKSVLCSTVIQDIEEFCRSDTSRNYAYWYFQFSNVETQKMYNMIRSILRQFMPPILPGSIIKLWEEHCHRGSKPQQRKLADILDDVLEASQGECFLILDALDECPATGDNERSSLLQFLEELLTKHQTKLHILATSRPEPDIRSRLEQYQRVDLEAGLSGDVETFVRAQVAHGRLCEWGESLKKRTLERLLEIPERRFRWADLQIKRLEKSKTEEAFQKALDSIPVTLEDTYKDTLERISPDDREAARTILVWLSFSAVPLDLKTIAAVVSFRFPEDVVTTCTTSLVTVSISDDTVRLAHFSVKEFLVRNEAESHWYHFSAISGHNAIATKTIDCLLETTEILNQTTALRQPLLIYAARYWGRHLAEVGELYATGTGLQKKVDRLFTERHVYFNWVRLVNVEFKFVWRKSFEEVQSPLYSASRRGLKPTVEMLLAQGANPMGSGLEVRNNALLAAARGGHLEVLELLLDKVTEIPRGVTERMLNFIYATESDKDKLTMILDLLWDKGALHDQSRASLKIIDGRLVERAAKNWMSAQIVMSCLLDRKEKMGVKITKELLRAVLENLHCGNKTMHLLLEKCDADIRLTPSLVQQGVSPLNIGAMIAILNKQAKNDIKLDEEWAEAFARGKKETMELLLQERGEEIRITQKVLISAARSACDPQTVKLLLARREPETVIDKEIFLAAAENGSKGSEIMDVLLEECGQDTIVDEEIIQRIVQNPNQGVAMLKMLLCRQQAGFVVTEQILCDAARYHDQEMLELLVNNTGGSGLPITEETLRSVADNHWRGRSLIGYLYDLLGHSLPVSEDALLSVADIGSSTADYVFAFILKRWPDFPVTDRLLEAACTLPNSMSLLLDRRCDCLPIKQMIQKIATDGDRRSGRVLGKLLDRRLVGVDEWLMETVTGNSHTLNVIHKRDPDFPVTPNIITKIVQDRDAMDILLDRQNNQVLITEEVVKSSLLGRRPRSVIRLLLSRLGSEAVPITEDILIYAIQNNNICQANQNIRALELFLEQRRDLNLNAVWEAIWQDPEIDPVSLAQAAGALLRYVSFEVSTPMLEMLPSLPRQDYVSYRPFDDFIRACMQHRIPLPTTEAAVELIVERASFDTVEIFFEDYPGVPVTDKHIAAAKRNPREDVDKDELVSLLISTRKSYSKGHK</sequence>
<gene>
    <name evidence="5" type="ORF">BO83DRAFT_324082</name>
</gene>
<evidence type="ECO:0000313" key="5">
    <source>
        <dbReference type="EMBL" id="PWY63463.1"/>
    </source>
</evidence>
<keyword evidence="6" id="KW-1185">Reference proteome</keyword>
<dbReference type="Proteomes" id="UP000246171">
    <property type="component" value="Unassembled WGS sequence"/>
</dbReference>
<dbReference type="SMART" id="SM00248">
    <property type="entry name" value="ANK"/>
    <property type="match status" value="3"/>
</dbReference>